<dbReference type="EMBL" id="CADCXU010025639">
    <property type="protein sequence ID" value="CAB0012779.1"/>
    <property type="molecule type" value="Genomic_DNA"/>
</dbReference>
<evidence type="ECO:0000313" key="2">
    <source>
        <dbReference type="EMBL" id="CAB0012779.1"/>
    </source>
</evidence>
<feature type="region of interest" description="Disordered" evidence="1">
    <location>
        <begin position="17"/>
        <end position="39"/>
    </location>
</feature>
<proteinExistence type="predicted"/>
<evidence type="ECO:0000256" key="1">
    <source>
        <dbReference type="SAM" id="MobiDB-lite"/>
    </source>
</evidence>
<gene>
    <name evidence="2" type="ORF">NTEN_LOCUS17473</name>
</gene>
<keyword evidence="3" id="KW-1185">Reference proteome</keyword>
<dbReference type="AlphaFoldDB" id="A0A6H5H7E4"/>
<sequence>MRGGVFCVCGPRNALSPTHANEKASKSRRPQLKSMQPGGSLDCIIPFNMRLTTYDKRERRS</sequence>
<reference evidence="2 3" key="1">
    <citation type="submission" date="2020-02" db="EMBL/GenBank/DDBJ databases">
        <authorList>
            <person name="Ferguson B K."/>
        </authorList>
    </citation>
    <scope>NUCLEOTIDE SEQUENCE [LARGE SCALE GENOMIC DNA]</scope>
</reference>
<accession>A0A6H5H7E4</accession>
<organism evidence="2 3">
    <name type="scientific">Nesidiocoris tenuis</name>
    <dbReference type="NCBI Taxonomy" id="355587"/>
    <lineage>
        <taxon>Eukaryota</taxon>
        <taxon>Metazoa</taxon>
        <taxon>Ecdysozoa</taxon>
        <taxon>Arthropoda</taxon>
        <taxon>Hexapoda</taxon>
        <taxon>Insecta</taxon>
        <taxon>Pterygota</taxon>
        <taxon>Neoptera</taxon>
        <taxon>Paraneoptera</taxon>
        <taxon>Hemiptera</taxon>
        <taxon>Heteroptera</taxon>
        <taxon>Panheteroptera</taxon>
        <taxon>Cimicomorpha</taxon>
        <taxon>Miridae</taxon>
        <taxon>Dicyphina</taxon>
        <taxon>Nesidiocoris</taxon>
    </lineage>
</organism>
<dbReference type="Proteomes" id="UP000479000">
    <property type="component" value="Unassembled WGS sequence"/>
</dbReference>
<evidence type="ECO:0000313" key="3">
    <source>
        <dbReference type="Proteomes" id="UP000479000"/>
    </source>
</evidence>
<name>A0A6H5H7E4_9HEMI</name>
<protein>
    <submittedName>
        <fullName evidence="2">Uncharacterized protein</fullName>
    </submittedName>
</protein>